<dbReference type="Proteomes" id="UP001358193">
    <property type="component" value="Segment"/>
</dbReference>
<evidence type="ECO:0000313" key="1">
    <source>
        <dbReference type="EMBL" id="WQJ53316.1"/>
    </source>
</evidence>
<keyword evidence="2" id="KW-1185">Reference proteome</keyword>
<name>A0ABZ0Z2C5_9CAUD</name>
<protein>
    <submittedName>
        <fullName evidence="1">Uncharacterized protein</fullName>
    </submittedName>
</protein>
<sequence length="46" mass="5540">MEVKTFSELDTFYKFIEEYNGNLRIQKGKVYEGSQLIAQCTYRRNK</sequence>
<accession>A0ABZ0Z2C5</accession>
<proteinExistence type="predicted"/>
<organism evidence="1 2">
    <name type="scientific">phage Lak_Megaphage_Sonny</name>
    <dbReference type="NCBI Taxonomy" id="3109229"/>
    <lineage>
        <taxon>Viruses</taxon>
        <taxon>Duplodnaviria</taxon>
        <taxon>Heunggongvirae</taxon>
        <taxon>Uroviricota</taxon>
        <taxon>Caudoviricetes</taxon>
        <taxon>Caudoviricetes code 15 clade</taxon>
    </lineage>
</organism>
<evidence type="ECO:0000313" key="2">
    <source>
        <dbReference type="Proteomes" id="UP001358193"/>
    </source>
</evidence>
<reference evidence="1 2" key="1">
    <citation type="submission" date="2023-11" db="EMBL/GenBank/DDBJ databases">
        <authorList>
            <person name="Cook R."/>
            <person name="Crisci M."/>
            <person name="Pye H."/>
            <person name="Adriaenssens E."/>
            <person name="Santini J."/>
        </authorList>
    </citation>
    <scope>NUCLEOTIDE SEQUENCE [LARGE SCALE GENOMIC DNA]</scope>
    <source>
        <strain evidence="1">Lak_Megaphage_Sonny</strain>
    </source>
</reference>
<dbReference type="EMBL" id="OR769223">
    <property type="protein sequence ID" value="WQJ53316.1"/>
    <property type="molecule type" value="Genomic_DNA"/>
</dbReference>